<proteinExistence type="predicted"/>
<name>A0AA49X4K6_9VIRU</name>
<protein>
    <submittedName>
        <fullName evidence="1">Uncharacterized protein</fullName>
    </submittedName>
</protein>
<dbReference type="EMBL" id="OQ890312">
    <property type="protein sequence ID" value="WLJ25546.1"/>
    <property type="molecule type" value="Genomic_DNA"/>
</dbReference>
<accession>A0AA49X4K6</accession>
<reference evidence="1" key="1">
    <citation type="submission" date="2023-04" db="EMBL/GenBank/DDBJ databases">
        <title>The human skin virome in hidradenitis suppurativa patients.</title>
        <authorList>
            <person name="Jansen D."/>
        </authorList>
    </citation>
    <scope>NUCLEOTIDE SEQUENCE</scope>
    <source>
        <strain evidence="1">VC1_JansenPhageB</strain>
    </source>
</reference>
<organism evidence="1">
    <name type="scientific">Actinobacteria phage HS02</name>
    <dbReference type="NCBI Taxonomy" id="3056388"/>
    <lineage>
        <taxon>Viruses</taxon>
    </lineage>
</organism>
<evidence type="ECO:0000313" key="1">
    <source>
        <dbReference type="EMBL" id="WLJ25546.1"/>
    </source>
</evidence>
<sequence length="120" mass="13576">MSSPSSTAGTSPCGNCVFCWRGCRRTLRHSGWKPRTGRALRGLWRTLKSGACFGPRPRPQPACPVWIRARPFLTTCPSFRGRNLSINRPMAHSVTIRRKRSWTISTRFRRPSCPMPCGCQ</sequence>